<dbReference type="EMBL" id="DS022301">
    <property type="protein sequence ID" value="OAJ38099.1"/>
    <property type="molecule type" value="Genomic_DNA"/>
</dbReference>
<dbReference type="Pfam" id="PF11095">
    <property type="entry name" value="Gemin7"/>
    <property type="match status" value="1"/>
</dbReference>
<sequence>MKRSVMATTSINAHADNQNMHNQIETTDEQANLLRHNYLRLWAGLISTHPQPVDITLKDGQTLPAIFRATNSSQSLINVSQLKTPLGTYPDAQIRMQDVCILGFDVYLPDSLSSKTCTSEQINETIE</sequence>
<dbReference type="AlphaFoldDB" id="A0A177WDC6"/>
<organism evidence="1 2">
    <name type="scientific">Batrachochytrium dendrobatidis (strain JEL423)</name>
    <dbReference type="NCBI Taxonomy" id="403673"/>
    <lineage>
        <taxon>Eukaryota</taxon>
        <taxon>Fungi</taxon>
        <taxon>Fungi incertae sedis</taxon>
        <taxon>Chytridiomycota</taxon>
        <taxon>Chytridiomycota incertae sedis</taxon>
        <taxon>Chytridiomycetes</taxon>
        <taxon>Rhizophydiales</taxon>
        <taxon>Rhizophydiales incertae sedis</taxon>
        <taxon>Batrachochytrium</taxon>
    </lineage>
</organism>
<dbReference type="PANTHER" id="PTHR14679:SF1">
    <property type="entry name" value="GEM-ASSOCIATED PROTEIN 7"/>
    <property type="match status" value="1"/>
</dbReference>
<dbReference type="VEuPathDB" id="FungiDB:BDEG_22059"/>
<evidence type="ECO:0000313" key="1">
    <source>
        <dbReference type="EMBL" id="OAJ38099.1"/>
    </source>
</evidence>
<accession>A0A177WDC6</accession>
<dbReference type="GO" id="GO:0034719">
    <property type="term" value="C:SMN-Sm protein complex"/>
    <property type="evidence" value="ECO:0007669"/>
    <property type="project" value="InterPro"/>
</dbReference>
<reference evidence="1 2" key="2">
    <citation type="submission" date="2016-05" db="EMBL/GenBank/DDBJ databases">
        <title>Lineage-specific infection strategies underlie the spectrum of fungal disease in amphibians.</title>
        <authorList>
            <person name="Cuomo C.A."/>
            <person name="Farrer R.A."/>
            <person name="James T."/>
            <person name="Longcore J."/>
            <person name="Birren B."/>
        </authorList>
    </citation>
    <scope>NUCLEOTIDE SEQUENCE [LARGE SCALE GENOMIC DNA]</scope>
    <source>
        <strain evidence="1 2">JEL423</strain>
    </source>
</reference>
<name>A0A177WDC6_BATDL</name>
<dbReference type="Proteomes" id="UP000077115">
    <property type="component" value="Unassembled WGS sequence"/>
</dbReference>
<evidence type="ECO:0000313" key="2">
    <source>
        <dbReference type="Proteomes" id="UP000077115"/>
    </source>
</evidence>
<reference evidence="1 2" key="1">
    <citation type="submission" date="2006-10" db="EMBL/GenBank/DDBJ databases">
        <title>The Genome Sequence of Batrachochytrium dendrobatidis JEL423.</title>
        <authorList>
            <consortium name="The Broad Institute Genome Sequencing Platform"/>
            <person name="Birren B."/>
            <person name="Lander E."/>
            <person name="Galagan J."/>
            <person name="Cuomo C."/>
            <person name="Devon K."/>
            <person name="Jaffe D."/>
            <person name="Butler J."/>
            <person name="Alvarez P."/>
            <person name="Gnerre S."/>
            <person name="Grabherr M."/>
            <person name="Kleber M."/>
            <person name="Mauceli E."/>
            <person name="Brockman W."/>
            <person name="Young S."/>
            <person name="LaButti K."/>
            <person name="Sykes S."/>
            <person name="DeCaprio D."/>
            <person name="Crawford M."/>
            <person name="Koehrsen M."/>
            <person name="Engels R."/>
            <person name="Montgomery P."/>
            <person name="Pearson M."/>
            <person name="Howarth C."/>
            <person name="Larson L."/>
            <person name="White J."/>
            <person name="O'Leary S."/>
            <person name="Kodira C."/>
            <person name="Zeng Q."/>
            <person name="Yandava C."/>
            <person name="Alvarado L."/>
            <person name="Longcore J."/>
            <person name="James T."/>
        </authorList>
    </citation>
    <scope>NUCLEOTIDE SEQUENCE [LARGE SCALE GENOMIC DNA]</scope>
    <source>
        <strain evidence="1 2">JEL423</strain>
    </source>
</reference>
<protein>
    <submittedName>
        <fullName evidence="1">Uncharacterized protein</fullName>
    </submittedName>
</protein>
<dbReference type="InterPro" id="IPR020338">
    <property type="entry name" value="SMN_gemin7"/>
</dbReference>
<dbReference type="PANTHER" id="PTHR14679">
    <property type="entry name" value="GEM-ASSOCIATED PROTEIN 7"/>
    <property type="match status" value="1"/>
</dbReference>
<proteinExistence type="predicted"/>
<dbReference type="GO" id="GO:0000387">
    <property type="term" value="P:spliceosomal snRNP assembly"/>
    <property type="evidence" value="ECO:0007669"/>
    <property type="project" value="TreeGrafter"/>
</dbReference>
<gene>
    <name evidence="1" type="ORF">BDEG_22059</name>
</gene>
<dbReference type="Gene3D" id="2.30.30.100">
    <property type="match status" value="1"/>
</dbReference>